<organism evidence="4 5">
    <name type="scientific">Aquatica leii</name>
    <dbReference type="NCBI Taxonomy" id="1421715"/>
    <lineage>
        <taxon>Eukaryota</taxon>
        <taxon>Metazoa</taxon>
        <taxon>Ecdysozoa</taxon>
        <taxon>Arthropoda</taxon>
        <taxon>Hexapoda</taxon>
        <taxon>Insecta</taxon>
        <taxon>Pterygota</taxon>
        <taxon>Neoptera</taxon>
        <taxon>Endopterygota</taxon>
        <taxon>Coleoptera</taxon>
        <taxon>Polyphaga</taxon>
        <taxon>Elateriformia</taxon>
        <taxon>Elateroidea</taxon>
        <taxon>Lampyridae</taxon>
        <taxon>Luciolinae</taxon>
        <taxon>Aquatica</taxon>
    </lineage>
</organism>
<name>A0AAN7QJ17_9COLE</name>
<dbReference type="EMBL" id="JARPUR010000003">
    <property type="protein sequence ID" value="KAK4880353.1"/>
    <property type="molecule type" value="Genomic_DNA"/>
</dbReference>
<protein>
    <recommendedName>
        <fullName evidence="6">Protein brambleberry</fullName>
    </recommendedName>
</protein>
<reference evidence="5" key="1">
    <citation type="submission" date="2023-01" db="EMBL/GenBank/DDBJ databases">
        <title>Key to firefly adult light organ development and bioluminescence: homeobox transcription factors regulate luciferase expression and transportation to peroxisome.</title>
        <authorList>
            <person name="Fu X."/>
        </authorList>
    </citation>
    <scope>NUCLEOTIDE SEQUENCE [LARGE SCALE GENOMIC DNA]</scope>
</reference>
<evidence type="ECO:0000313" key="5">
    <source>
        <dbReference type="Proteomes" id="UP001353858"/>
    </source>
</evidence>
<gene>
    <name evidence="4" type="ORF">RN001_008499</name>
</gene>
<dbReference type="PANTHER" id="PTHR33538">
    <property type="entry name" value="PROTEIN GAMETE EXPRESSED 1"/>
    <property type="match status" value="1"/>
</dbReference>
<evidence type="ECO:0000256" key="1">
    <source>
        <dbReference type="SAM" id="Coils"/>
    </source>
</evidence>
<sequence length="548" mass="62363">MQLKLLQFYFIFTLCNNVNCEFYQYVKRVGLYFGYGNEEVQENINDEMLGQVVPYELPVSDEKFISEAAKLTGVALSQLDSCQHRVVLKLQTSCDKMNDEQLAKMAVMLLNCQSAVEGRKIYPCTDTMSIKDCTVNMDPDTWNSYHLMSNRARAVCYSVRQSQFRGLTEYTINRLMTAARNQLFNLDKISKDQENLHEMAQQSLESVAKGQEFLVQQQKDFQQAQLHNQLALENNIQRLSDEKRIIKETNEELMKMTHSVQGKIEQAAWQLRMHTDESRVNHQELIDDLIGIQNKVQIIFQQIQDSSELLLKQSEMAHQQYKATLTQLVEVNATVHSLVSLVGGTRKALEERLIWINNALGGTDLALERLYAISWHTGFLLVAMISCAFLGAQTITRLMVTISLPLNLALTLQHSEHALNPLQLSTSVGACILIQLLVSSIMVLWQSKMLRHAIPMIKEKLTPQKQNCNGVKYVNEEDDYPDSLTFTSPLRNEHISSRSRSRTPLILNGSSKSYCSAKTRLGTPCKLTALTGRNFCYRHQTGDSIYGD</sequence>
<evidence type="ECO:0000313" key="4">
    <source>
        <dbReference type="EMBL" id="KAK4880353.1"/>
    </source>
</evidence>
<evidence type="ECO:0008006" key="6">
    <source>
        <dbReference type="Google" id="ProtNLM"/>
    </source>
</evidence>
<feature type="transmembrane region" description="Helical" evidence="2">
    <location>
        <begin position="370"/>
        <end position="391"/>
    </location>
</feature>
<keyword evidence="1" id="KW-0175">Coiled coil</keyword>
<keyword evidence="2" id="KW-0472">Membrane</keyword>
<keyword evidence="3" id="KW-0732">Signal</keyword>
<dbReference type="PANTHER" id="PTHR33538:SF1">
    <property type="entry name" value="PROTEIN BRAMBLEBERRY"/>
    <property type="match status" value="1"/>
</dbReference>
<evidence type="ECO:0000256" key="3">
    <source>
        <dbReference type="SAM" id="SignalP"/>
    </source>
</evidence>
<comment type="caution">
    <text evidence="4">The sequence shown here is derived from an EMBL/GenBank/DDBJ whole genome shotgun (WGS) entry which is preliminary data.</text>
</comment>
<keyword evidence="2" id="KW-0812">Transmembrane</keyword>
<feature type="coiled-coil region" evidence="1">
    <location>
        <begin position="229"/>
        <end position="256"/>
    </location>
</feature>
<dbReference type="AlphaFoldDB" id="A0AAN7QJ17"/>
<feature type="chain" id="PRO_5042993889" description="Protein brambleberry" evidence="3">
    <location>
        <begin position="21"/>
        <end position="548"/>
    </location>
</feature>
<keyword evidence="5" id="KW-1185">Reference proteome</keyword>
<dbReference type="InterPro" id="IPR040346">
    <property type="entry name" value="GEX1/Brambleberry"/>
</dbReference>
<feature type="signal peptide" evidence="3">
    <location>
        <begin position="1"/>
        <end position="20"/>
    </location>
</feature>
<evidence type="ECO:0000256" key="2">
    <source>
        <dbReference type="SAM" id="Phobius"/>
    </source>
</evidence>
<dbReference type="Proteomes" id="UP001353858">
    <property type="component" value="Unassembled WGS sequence"/>
</dbReference>
<keyword evidence="2" id="KW-1133">Transmembrane helix</keyword>
<accession>A0AAN7QJ17</accession>
<feature type="transmembrane region" description="Helical" evidence="2">
    <location>
        <begin position="427"/>
        <end position="445"/>
    </location>
</feature>
<proteinExistence type="predicted"/>